<evidence type="ECO:0000313" key="8">
    <source>
        <dbReference type="EMBL" id="CCG57654.1"/>
    </source>
</evidence>
<dbReference type="PANTHER" id="PTHR10889">
    <property type="entry name" value="DEOXYRIBOSE-PHOSPHATE ALDOLASE"/>
    <property type="match status" value="1"/>
</dbReference>
<dbReference type="GO" id="GO:0016052">
    <property type="term" value="P:carbohydrate catabolic process"/>
    <property type="evidence" value="ECO:0007669"/>
    <property type="project" value="TreeGrafter"/>
</dbReference>
<dbReference type="SUPFAM" id="SSF51569">
    <property type="entry name" value="Aldolase"/>
    <property type="match status" value="1"/>
</dbReference>
<name>K0JKV5_BRAPL</name>
<dbReference type="InterPro" id="IPR011343">
    <property type="entry name" value="DeoC"/>
</dbReference>
<evidence type="ECO:0000256" key="7">
    <source>
        <dbReference type="HAMAP-Rule" id="MF_00114"/>
    </source>
</evidence>
<comment type="similarity">
    <text evidence="1 7">Belongs to the DeoC/FbaB aldolase family. DeoC type 1 subfamily.</text>
</comment>
<dbReference type="EC" id="4.1.2.4" evidence="7"/>
<dbReference type="FunFam" id="3.20.20.70:FF:000044">
    <property type="entry name" value="Deoxyribose-phosphate aldolase"/>
    <property type="match status" value="1"/>
</dbReference>
<keyword evidence="3 7" id="KW-0456">Lyase</keyword>
<dbReference type="InterPro" id="IPR028581">
    <property type="entry name" value="DeoC_typeI"/>
</dbReference>
<comment type="catalytic activity">
    <reaction evidence="5 7">
        <text>2-deoxy-D-ribose 5-phosphate = D-glyceraldehyde 3-phosphate + acetaldehyde</text>
        <dbReference type="Rhea" id="RHEA:12821"/>
        <dbReference type="ChEBI" id="CHEBI:15343"/>
        <dbReference type="ChEBI" id="CHEBI:59776"/>
        <dbReference type="ChEBI" id="CHEBI:62877"/>
        <dbReference type="EC" id="4.1.2.4"/>
    </reaction>
</comment>
<feature type="active site" description="Proton donor/acceptor" evidence="7">
    <location>
        <position position="181"/>
    </location>
</feature>
<dbReference type="GO" id="GO:0005737">
    <property type="term" value="C:cytoplasm"/>
    <property type="evidence" value="ECO:0007669"/>
    <property type="project" value="UniProtKB-SubCell"/>
</dbReference>
<evidence type="ECO:0000256" key="2">
    <source>
        <dbReference type="ARBA" id="ARBA00022490"/>
    </source>
</evidence>
<gene>
    <name evidence="8" type="primary">deoC1</name>
    <name evidence="7" type="synonym">deoC</name>
    <name evidence="8" type="ORF">WESB_2191</name>
</gene>
<dbReference type="GO" id="GO:0004139">
    <property type="term" value="F:deoxyribose-phosphate aldolase activity"/>
    <property type="evidence" value="ECO:0007669"/>
    <property type="project" value="UniProtKB-UniRule"/>
</dbReference>
<dbReference type="Proteomes" id="UP000003759">
    <property type="component" value="Chromosome"/>
</dbReference>
<dbReference type="InterPro" id="IPR002915">
    <property type="entry name" value="DeoC/FbaB/LacD_aldolase"/>
</dbReference>
<evidence type="ECO:0000256" key="5">
    <source>
        <dbReference type="ARBA" id="ARBA00048791"/>
    </source>
</evidence>
<reference evidence="8 9" key="1">
    <citation type="journal article" date="2012" name="BMC Genomics">
        <title>Comparative genomics of Brachyspira pilosicoli strains: genome rearrangements, reductions and correlation of genetic compliment with phenotypic diversity.</title>
        <authorList>
            <person name="Mappley L.J."/>
            <person name="Black M.L."/>
            <person name="Abuoun M."/>
            <person name="Darby A.C."/>
            <person name="Woodward M.J."/>
            <person name="Parkhill J."/>
            <person name="Turner A.K."/>
            <person name="Bellgard M.I."/>
            <person name="La T."/>
            <person name="Phillips N.D."/>
            <person name="La Ragione R.M."/>
            <person name="Hampson D.J."/>
        </authorList>
    </citation>
    <scope>NUCLEOTIDE SEQUENCE [LARGE SCALE GENOMIC DNA]</scope>
    <source>
        <strain evidence="8">WesB</strain>
    </source>
</reference>
<dbReference type="HOGENOM" id="CLU_053595_0_1_12"/>
<dbReference type="AlphaFoldDB" id="K0JKV5"/>
<feature type="active site" description="Schiff-base intermediate with acetaldehyde" evidence="7">
    <location>
        <position position="152"/>
    </location>
</feature>
<evidence type="ECO:0000256" key="6">
    <source>
        <dbReference type="ARBA" id="ARBA00056337"/>
    </source>
</evidence>
<dbReference type="CDD" id="cd00959">
    <property type="entry name" value="DeoC"/>
    <property type="match status" value="1"/>
</dbReference>
<dbReference type="GO" id="GO:0009264">
    <property type="term" value="P:deoxyribonucleotide catabolic process"/>
    <property type="evidence" value="ECO:0007669"/>
    <property type="project" value="UniProtKB-UniRule"/>
</dbReference>
<dbReference type="SMART" id="SM01133">
    <property type="entry name" value="DeoC"/>
    <property type="match status" value="1"/>
</dbReference>
<dbReference type="UniPathway" id="UPA00002">
    <property type="reaction ID" value="UER00468"/>
</dbReference>
<sequence>MNNISQLIDSTILRPDASENDIKILCEDALKYSFCSVCINPTWIKYSKNILNNSGVKVCTVIGFPLGAATTEMKYMETRNAIENGADEIDMVINIGLLKSKSLDSFKEDILKVREASKDKILKVIIEACLLTEEEKKISCEISKELKADFVKTSTGFSTYGAKVEDVRLMRNIVGGDMGVKAAGGIKTLSDVKAMIEAGANRIGTSNAVNIIKEIK</sequence>
<feature type="active site" description="Proton donor/acceptor" evidence="7">
    <location>
        <position position="90"/>
    </location>
</feature>
<dbReference type="GO" id="GO:0006018">
    <property type="term" value="P:2-deoxyribose 1-phosphate catabolic process"/>
    <property type="evidence" value="ECO:0007669"/>
    <property type="project" value="UniProtKB-UniRule"/>
</dbReference>
<dbReference type="Gene3D" id="3.20.20.70">
    <property type="entry name" value="Aldolase class I"/>
    <property type="match status" value="1"/>
</dbReference>
<keyword evidence="2 7" id="KW-0963">Cytoplasm</keyword>
<evidence type="ECO:0000256" key="4">
    <source>
        <dbReference type="ARBA" id="ARBA00023270"/>
    </source>
</evidence>
<keyword evidence="4 7" id="KW-0704">Schiff base</keyword>
<dbReference type="EMBL" id="HE793032">
    <property type="protein sequence ID" value="CCG57654.1"/>
    <property type="molecule type" value="Genomic_DNA"/>
</dbReference>
<dbReference type="InterPro" id="IPR013785">
    <property type="entry name" value="Aldolase_TIM"/>
</dbReference>
<dbReference type="OrthoDB" id="9778711at2"/>
<evidence type="ECO:0000313" key="9">
    <source>
        <dbReference type="Proteomes" id="UP000003759"/>
    </source>
</evidence>
<dbReference type="KEGG" id="bpw:WESB_2191"/>
<evidence type="ECO:0000256" key="1">
    <source>
        <dbReference type="ARBA" id="ARBA00010936"/>
    </source>
</evidence>
<dbReference type="PATRIC" id="fig|1161918.5.peg.1706"/>
<accession>K0JKV5</accession>
<dbReference type="NCBIfam" id="TIGR00126">
    <property type="entry name" value="deoC"/>
    <property type="match status" value="1"/>
</dbReference>
<dbReference type="HAMAP" id="MF_00114">
    <property type="entry name" value="DeoC_type1"/>
    <property type="match status" value="1"/>
</dbReference>
<dbReference type="PANTHER" id="PTHR10889:SF1">
    <property type="entry name" value="DEOXYRIBOSE-PHOSPHATE ALDOLASE"/>
    <property type="match status" value="1"/>
</dbReference>
<evidence type="ECO:0000256" key="3">
    <source>
        <dbReference type="ARBA" id="ARBA00023239"/>
    </source>
</evidence>
<comment type="pathway">
    <text evidence="7">Carbohydrate degradation; 2-deoxy-D-ribose 1-phosphate degradation; D-glyceraldehyde 3-phosphate and acetaldehyde from 2-deoxy-alpha-D-ribose 1-phosphate: step 2/2.</text>
</comment>
<organism evidence="8 9">
    <name type="scientific">Brachyspira pilosicoli WesB</name>
    <dbReference type="NCBI Taxonomy" id="1161918"/>
    <lineage>
        <taxon>Bacteria</taxon>
        <taxon>Pseudomonadati</taxon>
        <taxon>Spirochaetota</taxon>
        <taxon>Spirochaetia</taxon>
        <taxon>Brachyspirales</taxon>
        <taxon>Brachyspiraceae</taxon>
        <taxon>Brachyspira</taxon>
    </lineage>
</organism>
<dbReference type="PIRSF" id="PIRSF001357">
    <property type="entry name" value="DeoC"/>
    <property type="match status" value="1"/>
</dbReference>
<comment type="function">
    <text evidence="6 7">Catalyzes a reversible aldol reaction between acetaldehyde and D-glyceraldehyde 3-phosphate to generate 2-deoxy-D-ribose 5-phosphate.</text>
</comment>
<proteinExistence type="inferred from homology"/>
<dbReference type="Pfam" id="PF01791">
    <property type="entry name" value="DeoC"/>
    <property type="match status" value="1"/>
</dbReference>
<comment type="subcellular location">
    <subcellularLocation>
        <location evidence="7">Cytoplasm</location>
    </subcellularLocation>
</comment>
<dbReference type="RefSeq" id="WP_014933774.1">
    <property type="nucleotide sequence ID" value="NC_018604.1"/>
</dbReference>
<protein>
    <recommendedName>
        <fullName evidence="7">Deoxyribose-phosphate aldolase</fullName>
        <shortName evidence="7">DERA</shortName>
        <ecNumber evidence="7">4.1.2.4</ecNumber>
    </recommendedName>
    <alternativeName>
        <fullName evidence="7">2-deoxy-D-ribose 5-phosphate aldolase</fullName>
    </alternativeName>
    <alternativeName>
        <fullName evidence="7">Phosphodeoxyriboaldolase</fullName>
        <shortName evidence="7">Deoxyriboaldolase</shortName>
    </alternativeName>
</protein>